<dbReference type="KEGG" id="cans:GP473_04415"/>
<reference evidence="1 2" key="1">
    <citation type="submission" date="2019-12" db="EMBL/GenBank/DDBJ databases">
        <title>Corynebacterium sp. nov., isolated from feces of the Anser Albifrons in China.</title>
        <authorList>
            <person name="Liu Q."/>
        </authorList>
    </citation>
    <scope>NUCLEOTIDE SEQUENCE [LARGE SCALE GENOMIC DNA]</scope>
    <source>
        <strain evidence="1 2">23H37-10</strain>
    </source>
</reference>
<dbReference type="RefSeq" id="WP_185769757.1">
    <property type="nucleotide sequence ID" value="NZ_CP046883.1"/>
</dbReference>
<accession>A0A7G7YNE1</accession>
<dbReference type="AlphaFoldDB" id="A0A7G7YNE1"/>
<evidence type="ECO:0000313" key="1">
    <source>
        <dbReference type="EMBL" id="QNH96011.1"/>
    </source>
</evidence>
<sequence>MTDSPSLFRYARTSPVIEDNYGALRRGKENGVFRQPCPLPAENPAVLAALESHGRVPVDGLKNGMAGSQALLSAVSVSLIILGTFLCVFTTRFGGCVAGGVIASIGIVILIVDVWSIRRRQRDVATLSEAWHNGWLRFAPAQVGGVWVSSSTRHGNQRELRDADFRYRYRALVEVHPMDGSEPFYVRTDEFDVDADREGLPYGLKMADGPLDMFEPEFSNGWTVARWVAGIPESATITTDLNVEQIKAVLRAAGIR</sequence>
<organism evidence="1 2">
    <name type="scientific">Corynebacterium anserum</name>
    <dbReference type="NCBI Taxonomy" id="2684406"/>
    <lineage>
        <taxon>Bacteria</taxon>
        <taxon>Bacillati</taxon>
        <taxon>Actinomycetota</taxon>
        <taxon>Actinomycetes</taxon>
        <taxon>Mycobacteriales</taxon>
        <taxon>Corynebacteriaceae</taxon>
        <taxon>Corynebacterium</taxon>
    </lineage>
</organism>
<dbReference type="Proteomes" id="UP000515275">
    <property type="component" value="Chromosome"/>
</dbReference>
<proteinExistence type="predicted"/>
<name>A0A7G7YNE1_9CORY</name>
<evidence type="ECO:0000313" key="2">
    <source>
        <dbReference type="Proteomes" id="UP000515275"/>
    </source>
</evidence>
<protein>
    <submittedName>
        <fullName evidence="1">Uncharacterized protein</fullName>
    </submittedName>
</protein>
<dbReference type="EMBL" id="CP046883">
    <property type="protein sequence ID" value="QNH96011.1"/>
    <property type="molecule type" value="Genomic_DNA"/>
</dbReference>
<keyword evidence="2" id="KW-1185">Reference proteome</keyword>
<gene>
    <name evidence="1" type="ORF">GP473_04415</name>
</gene>